<organism evidence="2 3">
    <name type="scientific">Oryzomonas rubra</name>
    <dbReference type="NCBI Taxonomy" id="2509454"/>
    <lineage>
        <taxon>Bacteria</taxon>
        <taxon>Pseudomonadati</taxon>
        <taxon>Thermodesulfobacteriota</taxon>
        <taxon>Desulfuromonadia</taxon>
        <taxon>Geobacterales</taxon>
        <taxon>Geobacteraceae</taxon>
        <taxon>Oryzomonas</taxon>
    </lineage>
</organism>
<gene>
    <name evidence="2" type="ORF">ET418_00315</name>
</gene>
<dbReference type="OrthoDB" id="5405660at2"/>
<evidence type="ECO:0000313" key="3">
    <source>
        <dbReference type="Proteomes" id="UP000324298"/>
    </source>
</evidence>
<dbReference type="AlphaFoldDB" id="A0A5A9XSC6"/>
<feature type="transmembrane region" description="Helical" evidence="1">
    <location>
        <begin position="49"/>
        <end position="68"/>
    </location>
</feature>
<feature type="transmembrane region" description="Helical" evidence="1">
    <location>
        <begin position="12"/>
        <end position="29"/>
    </location>
</feature>
<dbReference type="RefSeq" id="WP_149305583.1">
    <property type="nucleotide sequence ID" value="NZ_SRSD01000001.1"/>
</dbReference>
<evidence type="ECO:0000256" key="1">
    <source>
        <dbReference type="SAM" id="Phobius"/>
    </source>
</evidence>
<reference evidence="2 3" key="1">
    <citation type="submission" date="2019-04" db="EMBL/GenBank/DDBJ databases">
        <title>Geobacter ruber sp. nov., ferric-reducing bacteria isolated from paddy soil.</title>
        <authorList>
            <person name="Xu Z."/>
            <person name="Masuda Y."/>
            <person name="Itoh H."/>
            <person name="Senoo K."/>
        </authorList>
    </citation>
    <scope>NUCLEOTIDE SEQUENCE [LARGE SCALE GENOMIC DNA]</scope>
    <source>
        <strain evidence="2 3">Red88</strain>
    </source>
</reference>
<keyword evidence="1" id="KW-0472">Membrane</keyword>
<dbReference type="EMBL" id="SRSD01000001">
    <property type="protein sequence ID" value="KAA0894999.1"/>
    <property type="molecule type" value="Genomic_DNA"/>
</dbReference>
<keyword evidence="3" id="KW-1185">Reference proteome</keyword>
<evidence type="ECO:0000313" key="2">
    <source>
        <dbReference type="EMBL" id="KAA0894999.1"/>
    </source>
</evidence>
<accession>A0A5A9XSC6</accession>
<name>A0A5A9XSC6_9BACT</name>
<dbReference type="Proteomes" id="UP000324298">
    <property type="component" value="Unassembled WGS sequence"/>
</dbReference>
<feature type="transmembrane region" description="Helical" evidence="1">
    <location>
        <begin position="80"/>
        <end position="99"/>
    </location>
</feature>
<comment type="caution">
    <text evidence="2">The sequence shown here is derived from an EMBL/GenBank/DDBJ whole genome shotgun (WGS) entry which is preliminary data.</text>
</comment>
<keyword evidence="1" id="KW-1133">Transmembrane helix</keyword>
<proteinExistence type="predicted"/>
<keyword evidence="1" id="KW-0812">Transmembrane</keyword>
<sequence>MRKRTVRNGLRLILAALLLIVLASFYHVGIADLFSLSDTAEMRLYRLGIFWAAAFGGYGVVLAAFGLVLPGDSRDVQVRILPMFFMVLATVALFFYLLASSFNEPPRPERLQPGDTITI</sequence>
<protein>
    <submittedName>
        <fullName evidence="2">Uncharacterized protein</fullName>
    </submittedName>
</protein>